<dbReference type="Pfam" id="PF03022">
    <property type="entry name" value="MRJP"/>
    <property type="match status" value="1"/>
</dbReference>
<dbReference type="Gene3D" id="2.120.10.30">
    <property type="entry name" value="TolB, C-terminal domain"/>
    <property type="match status" value="1"/>
</dbReference>
<dbReference type="PANTHER" id="PTHR10009:SF7">
    <property type="entry name" value="GH10609P-RELATED"/>
    <property type="match status" value="1"/>
</dbReference>
<comment type="similarity">
    <text evidence="2">Belongs to the major royal jelly protein family.</text>
</comment>
<dbReference type="InterPro" id="IPR011042">
    <property type="entry name" value="6-blade_b-propeller_TolB-like"/>
</dbReference>
<dbReference type="InterPro" id="IPR017996">
    <property type="entry name" value="MRJP/yellow-related"/>
</dbReference>
<name>A0A811U583_CERCA</name>
<evidence type="ECO:0000256" key="4">
    <source>
        <dbReference type="ARBA" id="ARBA00022729"/>
    </source>
</evidence>
<dbReference type="PANTHER" id="PTHR10009">
    <property type="entry name" value="PROTEIN YELLOW-RELATED"/>
    <property type="match status" value="1"/>
</dbReference>
<evidence type="ECO:0000256" key="5">
    <source>
        <dbReference type="ARBA" id="ARBA00023180"/>
    </source>
</evidence>
<feature type="non-terminal residue" evidence="7">
    <location>
        <position position="458"/>
    </location>
</feature>
<keyword evidence="6" id="KW-0812">Transmembrane</keyword>
<dbReference type="GO" id="GO:0005576">
    <property type="term" value="C:extracellular region"/>
    <property type="evidence" value="ECO:0007669"/>
    <property type="project" value="UniProtKB-SubCell"/>
</dbReference>
<keyword evidence="6" id="KW-1133">Transmembrane helix</keyword>
<comment type="subcellular location">
    <subcellularLocation>
        <location evidence="1">Secreted</location>
    </subcellularLocation>
</comment>
<organism evidence="7 8">
    <name type="scientific">Ceratitis capitata</name>
    <name type="common">Mediterranean fruit fly</name>
    <name type="synonym">Tephritis capitata</name>
    <dbReference type="NCBI Taxonomy" id="7213"/>
    <lineage>
        <taxon>Eukaryota</taxon>
        <taxon>Metazoa</taxon>
        <taxon>Ecdysozoa</taxon>
        <taxon>Arthropoda</taxon>
        <taxon>Hexapoda</taxon>
        <taxon>Insecta</taxon>
        <taxon>Pterygota</taxon>
        <taxon>Neoptera</taxon>
        <taxon>Endopterygota</taxon>
        <taxon>Diptera</taxon>
        <taxon>Brachycera</taxon>
        <taxon>Muscomorpha</taxon>
        <taxon>Tephritoidea</taxon>
        <taxon>Tephritidae</taxon>
        <taxon>Ceratitis</taxon>
        <taxon>Ceratitis</taxon>
    </lineage>
</organism>
<dbReference type="AlphaFoldDB" id="A0A811U583"/>
<keyword evidence="6" id="KW-0472">Membrane</keyword>
<proteinExistence type="inferred from homology"/>
<reference evidence="7" key="1">
    <citation type="submission" date="2020-11" db="EMBL/GenBank/DDBJ databases">
        <authorList>
            <person name="Whitehead M."/>
        </authorList>
    </citation>
    <scope>NUCLEOTIDE SEQUENCE</scope>
    <source>
        <strain evidence="7">EGII</strain>
    </source>
</reference>
<evidence type="ECO:0000313" key="7">
    <source>
        <dbReference type="EMBL" id="CAD6993518.1"/>
    </source>
</evidence>
<protein>
    <submittedName>
        <fullName evidence="7">(Mediterranean fruit fly) hypothetical protein</fullName>
    </submittedName>
</protein>
<keyword evidence="3" id="KW-0964">Secreted</keyword>
<dbReference type="SUPFAM" id="SSF75011">
    <property type="entry name" value="3-carboxy-cis,cis-mucoante lactonizing enzyme"/>
    <property type="match status" value="1"/>
</dbReference>
<dbReference type="Proteomes" id="UP000606786">
    <property type="component" value="Unassembled WGS sequence"/>
</dbReference>
<evidence type="ECO:0000256" key="2">
    <source>
        <dbReference type="ARBA" id="ARBA00009127"/>
    </source>
</evidence>
<dbReference type="EMBL" id="CAJHJT010000001">
    <property type="protein sequence ID" value="CAD6993518.1"/>
    <property type="molecule type" value="Genomic_DNA"/>
</dbReference>
<evidence type="ECO:0000313" key="8">
    <source>
        <dbReference type="Proteomes" id="UP000606786"/>
    </source>
</evidence>
<keyword evidence="4" id="KW-0732">Signal</keyword>
<comment type="caution">
    <text evidence="7">The sequence shown here is derived from an EMBL/GenBank/DDBJ whole genome shotgun (WGS) entry which is preliminary data.</text>
</comment>
<evidence type="ECO:0000256" key="1">
    <source>
        <dbReference type="ARBA" id="ARBA00004613"/>
    </source>
</evidence>
<sequence length="458" mass="51973">YCLGTPGLLKFIRDRYFLNAIIMYYIQLYLVLLSFTFCVCSSVYNYNGGIKYIQQNSPPIYPYKELNTLYEARNLEFGFPSEAERQATLRDGRYNPDSALPIDVDVYYTSPKALPIIFMTIPRFGKGIPYSLAYVTGVPRPNGTELQPYPSYDWHRSHGKDCEGLTSVCRVHIDPCGRMWILDSGESENEQFCSPQLVVIDVATSRLLHRYRLSEDLYKSTVSRFVTPLVDITDPPPRGRCRETFVYMADATGFGIVVYDVQKGESWRIENKYTYPDPDFSTHIIAGERFELLEGVIGLAVTPLGLGLPRSLYFHAFSNDAQVAIPLEIINNSSLWDGGFGSAIEHFNLLGKRGVQCAASAMTMNGVLLCGHYEPIGLFGWNIRTPYTFNTRFLLAENPIKLQFISGLKVITSPWGKEEVWLLSNRLQKAFTGNINYNEINFRIMRCGVEELLQGRPC</sequence>
<accession>A0A811U583</accession>
<keyword evidence="5" id="KW-0325">Glycoprotein</keyword>
<evidence type="ECO:0000256" key="3">
    <source>
        <dbReference type="ARBA" id="ARBA00022525"/>
    </source>
</evidence>
<dbReference type="OrthoDB" id="8184345at2759"/>
<keyword evidence="8" id="KW-1185">Reference proteome</keyword>
<feature type="transmembrane region" description="Helical" evidence="6">
    <location>
        <begin position="16"/>
        <end position="37"/>
    </location>
</feature>
<dbReference type="PRINTS" id="PR01366">
    <property type="entry name" value="ROYALJELLY"/>
</dbReference>
<evidence type="ECO:0000256" key="6">
    <source>
        <dbReference type="SAM" id="Phobius"/>
    </source>
</evidence>
<dbReference type="FunFam" id="2.120.10.30:FF:000045">
    <property type="entry name" value="Blast:Protein yellow"/>
    <property type="match status" value="1"/>
</dbReference>
<gene>
    <name evidence="7" type="ORF">CCAP1982_LOCUS2331</name>
</gene>